<protein>
    <submittedName>
        <fullName evidence="1">L1 capsid protein</fullName>
    </submittedName>
</protein>
<sequence length="35" mass="4060">RSTNITISVKDPSKNNAHQGAYEADHFKIYTRHME</sequence>
<evidence type="ECO:0000313" key="1">
    <source>
        <dbReference type="EMBL" id="CAB92317.1"/>
    </source>
</evidence>
<organismHost>
    <name type="scientific">Phocoena spinipinnis</name>
    <name type="common">Burmeister's porpoise</name>
    <dbReference type="NCBI Taxonomy" id="27614"/>
</organismHost>
<feature type="non-terminal residue" evidence="1">
    <location>
        <position position="35"/>
    </location>
</feature>
<name>Q9IWC3_PSPV</name>
<accession>Q9IWC3</accession>
<dbReference type="EMBL" id="AJ006300">
    <property type="protein sequence ID" value="CAB92317.1"/>
    <property type="molecule type" value="Genomic_DNA"/>
</dbReference>
<proteinExistence type="predicted"/>
<reference evidence="1" key="1">
    <citation type="journal article" date="2007" name="J. Gen. Virol.">
        <title>Genital warts in Burmeister's porpoises: characterization of Phocoena spinipinnis papillomavirus type 1 (PsPV-1) and evidence for a second, distantly related PsPV.</title>
        <authorList>
            <person name="Van Bressem M.F."/>
            <person name="Cassonnet P."/>
            <person name="Rector A."/>
            <person name="Desaintes C."/>
            <person name="Van Waerebeek K."/>
            <person name="Alfaro-Shigueto J."/>
            <person name="Van Ranst M."/>
            <person name="Orth G."/>
        </authorList>
    </citation>
    <scope>NUCLEOTIDE SEQUENCE</scope>
    <source>
        <strain evidence="1">Ps1</strain>
    </source>
</reference>
<feature type="non-terminal residue" evidence="1">
    <location>
        <position position="1"/>
    </location>
</feature>
<gene>
    <name evidence="1" type="primary">L1 capsid</name>
</gene>
<organism evidence="1">
    <name type="scientific">Phocoena spinipinnis papillomavirus</name>
    <name type="common">PsPV</name>
    <dbReference type="NCBI Taxonomy" id="82676"/>
    <lineage>
        <taxon>Viruses</taxon>
        <taxon>Monodnaviria</taxon>
        <taxon>Shotokuvirae</taxon>
        <taxon>Cossaviricota</taxon>
        <taxon>Papovaviricetes</taxon>
        <taxon>Zurhausenvirales</taxon>
        <taxon>Papillomaviridae</taxon>
        <taxon>Firstpapillomavirinae</taxon>
        <taxon>Omikronpapillomavirus</taxon>
    </lineage>
</organism>